<protein>
    <submittedName>
        <fullName evidence="2">Lysophospholipid acyltransferase family protein</fullName>
    </submittedName>
</protein>
<gene>
    <name evidence="2" type="ORF">WI372_02025</name>
</gene>
<keyword evidence="2" id="KW-0808">Transferase</keyword>
<evidence type="ECO:0000313" key="2">
    <source>
        <dbReference type="EMBL" id="MEK9499757.1"/>
    </source>
</evidence>
<feature type="domain" description="Phospholipid/glycerol acyltransferase" evidence="1">
    <location>
        <begin position="25"/>
        <end position="141"/>
    </location>
</feature>
<proteinExistence type="predicted"/>
<dbReference type="SMART" id="SM00563">
    <property type="entry name" value="PlsC"/>
    <property type="match status" value="1"/>
</dbReference>
<organism evidence="2 3">
    <name type="scientific">Gaopeijia maritima</name>
    <dbReference type="NCBI Taxonomy" id="3119007"/>
    <lineage>
        <taxon>Bacteria</taxon>
        <taxon>Pseudomonadati</taxon>
        <taxon>Gemmatimonadota</taxon>
        <taxon>Longimicrobiia</taxon>
        <taxon>Gaopeijiales</taxon>
        <taxon>Gaopeijiaceae</taxon>
        <taxon>Gaopeijia</taxon>
    </lineage>
</organism>
<dbReference type="RefSeq" id="WP_405278434.1">
    <property type="nucleotide sequence ID" value="NZ_JBBHLI010000001.1"/>
</dbReference>
<dbReference type="Pfam" id="PF01553">
    <property type="entry name" value="Acyltransferase"/>
    <property type="match status" value="1"/>
</dbReference>
<reference evidence="2 3" key="1">
    <citation type="submission" date="2024-02" db="EMBL/GenBank/DDBJ databases">
        <title>A novel Gemmatimonadota bacterium.</title>
        <authorList>
            <person name="Du Z.-J."/>
            <person name="Ye Y.-Q."/>
        </authorList>
    </citation>
    <scope>NUCLEOTIDE SEQUENCE [LARGE SCALE GENOMIC DNA]</scope>
    <source>
        <strain evidence="2 3">DH-20</strain>
    </source>
</reference>
<sequence>MLWSARVVGGARYDEIPRIPGGPGTLVLMNHQSVMDIPLVVRALRGTYPRIVTRERYAHGKPLISHMVRLYQYPTVDPGATVKTSLESLRERAAQSPVPVVIFPEGTRSRDGSLSKFRKMGLRSILGGREWEVWVVAVDGWWQAAKLTDFIDNVADVRGRMRVSGPFTSPAPGESTSAFMAEMEREMQDLFGRISSSSAEPLPAGEKE</sequence>
<keyword evidence="3" id="KW-1185">Reference proteome</keyword>
<evidence type="ECO:0000313" key="3">
    <source>
        <dbReference type="Proteomes" id="UP001484239"/>
    </source>
</evidence>
<dbReference type="SUPFAM" id="SSF69593">
    <property type="entry name" value="Glycerol-3-phosphate (1)-acyltransferase"/>
    <property type="match status" value="1"/>
</dbReference>
<comment type="caution">
    <text evidence="2">The sequence shown here is derived from an EMBL/GenBank/DDBJ whole genome shotgun (WGS) entry which is preliminary data.</text>
</comment>
<name>A0ABU9E4V0_9BACT</name>
<keyword evidence="2" id="KW-0012">Acyltransferase</keyword>
<dbReference type="GO" id="GO:0016746">
    <property type="term" value="F:acyltransferase activity"/>
    <property type="evidence" value="ECO:0007669"/>
    <property type="project" value="UniProtKB-KW"/>
</dbReference>
<accession>A0ABU9E4V0</accession>
<dbReference type="Proteomes" id="UP001484239">
    <property type="component" value="Unassembled WGS sequence"/>
</dbReference>
<dbReference type="EMBL" id="JBBHLI010000001">
    <property type="protein sequence ID" value="MEK9499757.1"/>
    <property type="molecule type" value="Genomic_DNA"/>
</dbReference>
<dbReference type="CDD" id="cd07989">
    <property type="entry name" value="LPLAT_AGPAT-like"/>
    <property type="match status" value="1"/>
</dbReference>
<dbReference type="InterPro" id="IPR002123">
    <property type="entry name" value="Plipid/glycerol_acylTrfase"/>
</dbReference>
<evidence type="ECO:0000259" key="1">
    <source>
        <dbReference type="SMART" id="SM00563"/>
    </source>
</evidence>